<feature type="domain" description="Helix-hairpin-helix DNA-binding motif class 1" evidence="8">
    <location>
        <begin position="156"/>
        <end position="175"/>
    </location>
</feature>
<evidence type="ECO:0000259" key="8">
    <source>
        <dbReference type="SMART" id="SM00278"/>
    </source>
</evidence>
<feature type="domain" description="ERCC4" evidence="9">
    <location>
        <begin position="5"/>
        <end position="85"/>
    </location>
</feature>
<feature type="domain" description="Helix-hairpin-helix DNA-binding motif class 1" evidence="8">
    <location>
        <begin position="188"/>
        <end position="207"/>
    </location>
</feature>
<keyword evidence="2" id="KW-0255">Endonuclease</keyword>
<dbReference type="InterPro" id="IPR003583">
    <property type="entry name" value="Hlx-hairpin-Hlx_DNA-bd_motif"/>
</dbReference>
<evidence type="ECO:0000256" key="6">
    <source>
        <dbReference type="ARBA" id="ARBA00023204"/>
    </source>
</evidence>
<evidence type="ECO:0000313" key="11">
    <source>
        <dbReference type="Proteomes" id="UP000051124"/>
    </source>
</evidence>
<dbReference type="SMART" id="SM00891">
    <property type="entry name" value="ERCC4"/>
    <property type="match status" value="1"/>
</dbReference>
<dbReference type="GO" id="GO:0003697">
    <property type="term" value="F:single-stranded DNA binding"/>
    <property type="evidence" value="ECO:0007669"/>
    <property type="project" value="TreeGrafter"/>
</dbReference>
<dbReference type="CDD" id="cd20075">
    <property type="entry name" value="XPF_nuclease_XPF_arch"/>
    <property type="match status" value="1"/>
</dbReference>
<keyword evidence="3" id="KW-0227">DNA damage</keyword>
<dbReference type="InterPro" id="IPR011335">
    <property type="entry name" value="Restrct_endonuc-II-like"/>
</dbReference>
<dbReference type="SMART" id="SM00278">
    <property type="entry name" value="HhH1"/>
    <property type="match status" value="2"/>
</dbReference>
<dbReference type="Pfam" id="PF02732">
    <property type="entry name" value="ERCC4"/>
    <property type="match status" value="1"/>
</dbReference>
<dbReference type="InterPro" id="IPR006166">
    <property type="entry name" value="ERCC4_domain"/>
</dbReference>
<feature type="compositionally biased region" description="Basic residues" evidence="7">
    <location>
        <begin position="219"/>
        <end position="232"/>
    </location>
</feature>
<dbReference type="SUPFAM" id="SSF47781">
    <property type="entry name" value="RuvA domain 2-like"/>
    <property type="match status" value="1"/>
</dbReference>
<accession>A0A0S7WJM0</accession>
<keyword evidence="6" id="KW-0234">DNA repair</keyword>
<gene>
    <name evidence="10" type="ORF">AMJ40_03345</name>
</gene>
<evidence type="ECO:0000256" key="3">
    <source>
        <dbReference type="ARBA" id="ARBA00022763"/>
    </source>
</evidence>
<evidence type="ECO:0000259" key="9">
    <source>
        <dbReference type="SMART" id="SM00891"/>
    </source>
</evidence>
<dbReference type="GO" id="GO:0000014">
    <property type="term" value="F:single-stranded DNA endodeoxyribonuclease activity"/>
    <property type="evidence" value="ECO:0007669"/>
    <property type="project" value="TreeGrafter"/>
</dbReference>
<dbReference type="Proteomes" id="UP000051124">
    <property type="component" value="Unassembled WGS sequence"/>
</dbReference>
<evidence type="ECO:0000256" key="5">
    <source>
        <dbReference type="ARBA" id="ARBA00023125"/>
    </source>
</evidence>
<dbReference type="Gene3D" id="3.40.50.10130">
    <property type="match status" value="1"/>
</dbReference>
<organism evidence="10 11">
    <name type="scientific">candidate division TA06 bacterium DG_26</name>
    <dbReference type="NCBI Taxonomy" id="1703771"/>
    <lineage>
        <taxon>Bacteria</taxon>
        <taxon>Bacteria division TA06</taxon>
    </lineage>
</organism>
<keyword evidence="4" id="KW-0378">Hydrolase</keyword>
<evidence type="ECO:0000313" key="10">
    <source>
        <dbReference type="EMBL" id="KPJ50259.1"/>
    </source>
</evidence>
<evidence type="ECO:0000256" key="2">
    <source>
        <dbReference type="ARBA" id="ARBA00022759"/>
    </source>
</evidence>
<dbReference type="PANTHER" id="PTHR10150">
    <property type="entry name" value="DNA REPAIR ENDONUCLEASE XPF"/>
    <property type="match status" value="1"/>
</dbReference>
<evidence type="ECO:0008006" key="12">
    <source>
        <dbReference type="Google" id="ProtNLM"/>
    </source>
</evidence>
<dbReference type="EMBL" id="LIZT01000026">
    <property type="protein sequence ID" value="KPJ50259.1"/>
    <property type="molecule type" value="Genomic_DNA"/>
</dbReference>
<dbReference type="InterPro" id="IPR010994">
    <property type="entry name" value="RuvA_2-like"/>
</dbReference>
<dbReference type="GO" id="GO:0000724">
    <property type="term" value="P:double-strand break repair via homologous recombination"/>
    <property type="evidence" value="ECO:0007669"/>
    <property type="project" value="TreeGrafter"/>
</dbReference>
<dbReference type="GO" id="GO:0003684">
    <property type="term" value="F:damaged DNA binding"/>
    <property type="evidence" value="ECO:0007669"/>
    <property type="project" value="TreeGrafter"/>
</dbReference>
<evidence type="ECO:0000256" key="4">
    <source>
        <dbReference type="ARBA" id="ARBA00022801"/>
    </source>
</evidence>
<dbReference type="Gene3D" id="1.10.150.20">
    <property type="entry name" value="5' to 3' exonuclease, C-terminal subdomain"/>
    <property type="match status" value="1"/>
</dbReference>
<evidence type="ECO:0000256" key="7">
    <source>
        <dbReference type="SAM" id="MobiDB-lite"/>
    </source>
</evidence>
<name>A0A0S7WJM0_UNCT6</name>
<protein>
    <recommendedName>
        <fullName evidence="12">ERCC4 domain-containing protein</fullName>
    </recommendedName>
</protein>
<dbReference type="SUPFAM" id="SSF52980">
    <property type="entry name" value="Restriction endonuclease-like"/>
    <property type="match status" value="1"/>
</dbReference>
<comment type="caution">
    <text evidence="10">The sequence shown here is derived from an EMBL/GenBank/DDBJ whole genome shotgun (WGS) entry which is preliminary data.</text>
</comment>
<reference evidence="10 11" key="1">
    <citation type="journal article" date="2015" name="Microbiome">
        <title>Genomic resolution of linkages in carbon, nitrogen, and sulfur cycling among widespread estuary sediment bacteria.</title>
        <authorList>
            <person name="Baker B.J."/>
            <person name="Lazar C.S."/>
            <person name="Teske A.P."/>
            <person name="Dick G.J."/>
        </authorList>
    </citation>
    <scope>NUCLEOTIDE SEQUENCE [LARGE SCALE GENOMIC DNA]</scope>
    <source>
        <strain evidence="10">DG_26</strain>
    </source>
</reference>
<dbReference type="GO" id="GO:1901255">
    <property type="term" value="P:nucleotide-excision repair involved in interstrand cross-link repair"/>
    <property type="evidence" value="ECO:0007669"/>
    <property type="project" value="TreeGrafter"/>
</dbReference>
<dbReference type="PANTHER" id="PTHR10150:SF0">
    <property type="entry name" value="DNA REPAIR ENDONUCLEASE XPF"/>
    <property type="match status" value="1"/>
</dbReference>
<feature type="region of interest" description="Disordered" evidence="7">
    <location>
        <begin position="211"/>
        <end position="232"/>
    </location>
</feature>
<keyword evidence="1" id="KW-0540">Nuclease</keyword>
<dbReference type="Pfam" id="PF14520">
    <property type="entry name" value="HHH_5"/>
    <property type="match status" value="1"/>
</dbReference>
<proteinExistence type="predicted"/>
<evidence type="ECO:0000256" key="1">
    <source>
        <dbReference type="ARBA" id="ARBA00022722"/>
    </source>
</evidence>
<sequence>MEQPEILVDVGELRSGIPKGLEDRGLKVVVRDLALGDYLVSDRVCVERKTTRDFASSIKTKRLFDQAVRLKEKYERPLLLIEGYDLYHTRGVHPGGIKGALVMIAVSIGLPIIFSRDIDDTTDLLATMAKQERAAKREISFYPKRKARSPSQEIERVVESFPGIGPVLSRQLLLHYNRLEDILSASTQELTRVPKIGKKKAGMIRDILQRDYRAGNHSTKGKQKRRRIVKRT</sequence>
<keyword evidence="5" id="KW-0238">DNA-binding</keyword>
<dbReference type="AlphaFoldDB" id="A0A0S7WJM0"/>